<keyword evidence="3" id="KW-1185">Reference proteome</keyword>
<protein>
    <submittedName>
        <fullName evidence="2">Uncharacterized protein</fullName>
    </submittedName>
</protein>
<evidence type="ECO:0000313" key="2">
    <source>
        <dbReference type="EMBL" id="QQQ18829.1"/>
    </source>
</evidence>
<keyword evidence="1" id="KW-0812">Transmembrane</keyword>
<keyword evidence="1" id="KW-1133">Transmembrane helix</keyword>
<sequence>MTPAAPDLHSEQGRADYRRELRRVGLPIRWGGLALIVIAALWVVAVRDGRVGLGQDSLVIAYGILALGWAMVIAAVFLRTRHHRQRMSELDGGRT</sequence>
<name>A0ABX7BMM5_9CAUL</name>
<dbReference type="Proteomes" id="UP000595448">
    <property type="component" value="Chromosome"/>
</dbReference>
<accession>A0ABX7BMM5</accession>
<dbReference type="EMBL" id="CP067977">
    <property type="protein sequence ID" value="QQQ18829.1"/>
    <property type="molecule type" value="Genomic_DNA"/>
</dbReference>
<keyword evidence="1" id="KW-0472">Membrane</keyword>
<evidence type="ECO:0000256" key="1">
    <source>
        <dbReference type="SAM" id="Phobius"/>
    </source>
</evidence>
<evidence type="ECO:0000313" key="3">
    <source>
        <dbReference type="Proteomes" id="UP000595448"/>
    </source>
</evidence>
<organism evidence="2 3">
    <name type="scientific">Brevundimonas vitisensis</name>
    <dbReference type="NCBI Taxonomy" id="2800818"/>
    <lineage>
        <taxon>Bacteria</taxon>
        <taxon>Pseudomonadati</taxon>
        <taxon>Pseudomonadota</taxon>
        <taxon>Alphaproteobacteria</taxon>
        <taxon>Caulobacterales</taxon>
        <taxon>Caulobacteraceae</taxon>
        <taxon>Brevundimonas</taxon>
    </lineage>
</organism>
<gene>
    <name evidence="2" type="ORF">JIP62_01400</name>
</gene>
<dbReference type="RefSeq" id="WP_201103183.1">
    <property type="nucleotide sequence ID" value="NZ_CP067977.1"/>
</dbReference>
<feature type="transmembrane region" description="Helical" evidence="1">
    <location>
        <begin position="58"/>
        <end position="78"/>
    </location>
</feature>
<reference evidence="2 3" key="1">
    <citation type="submission" date="2021-01" db="EMBL/GenBank/DDBJ databases">
        <title>Brevundimonas vitis sp. nov., an bacterium isolated from grape (Vitis vinifera).</title>
        <authorList>
            <person name="Jiang L."/>
            <person name="Lee J."/>
        </authorList>
    </citation>
    <scope>NUCLEOTIDE SEQUENCE [LARGE SCALE GENOMIC DNA]</scope>
    <source>
        <strain evidence="2 3">GRTSA-9</strain>
    </source>
</reference>
<proteinExistence type="predicted"/>
<feature type="transmembrane region" description="Helical" evidence="1">
    <location>
        <begin position="28"/>
        <end position="46"/>
    </location>
</feature>